<gene>
    <name evidence="2" type="ORF">PCANC_20068</name>
    <name evidence="1" type="ORF">PCANC_24557</name>
    <name evidence="3" type="ORF">PCASD_11773</name>
</gene>
<dbReference type="EMBL" id="PGCI01000107">
    <property type="protein sequence ID" value="PLW40053.1"/>
    <property type="molecule type" value="Genomic_DNA"/>
</dbReference>
<evidence type="ECO:0000313" key="2">
    <source>
        <dbReference type="EMBL" id="PLW34154.1"/>
    </source>
</evidence>
<reference evidence="4 5" key="1">
    <citation type="submission" date="2017-11" db="EMBL/GenBank/DDBJ databases">
        <title>De novo assembly and phasing of dikaryotic genomes from two isolates of Puccinia coronata f. sp. avenae, the causal agent of oat crown rust.</title>
        <authorList>
            <person name="Miller M.E."/>
            <person name="Zhang Y."/>
            <person name="Omidvar V."/>
            <person name="Sperschneider J."/>
            <person name="Schwessinger B."/>
            <person name="Raley C."/>
            <person name="Palmer J.M."/>
            <person name="Garnica D."/>
            <person name="Upadhyaya N."/>
            <person name="Rathjen J."/>
            <person name="Taylor J.M."/>
            <person name="Park R.F."/>
            <person name="Dodds P.N."/>
            <person name="Hirsch C.D."/>
            <person name="Kianian S.F."/>
            <person name="Figueroa M."/>
        </authorList>
    </citation>
    <scope>NUCLEOTIDE SEQUENCE [LARGE SCALE GENOMIC DNA]</scope>
    <source>
        <strain evidence="2">12NC29</strain>
        <strain evidence="3">12SD80</strain>
    </source>
</reference>
<comment type="caution">
    <text evidence="2">The sequence shown here is derived from an EMBL/GenBank/DDBJ whole genome shotgun (WGS) entry which is preliminary data.</text>
</comment>
<dbReference type="Proteomes" id="UP000235388">
    <property type="component" value="Unassembled WGS sequence"/>
</dbReference>
<protein>
    <submittedName>
        <fullName evidence="2">Uncharacterized protein</fullName>
    </submittedName>
</protein>
<dbReference type="AlphaFoldDB" id="A0A2N5U8U7"/>
<dbReference type="EMBL" id="PGCJ01000513">
    <property type="protein sequence ID" value="PLW26938.1"/>
    <property type="molecule type" value="Genomic_DNA"/>
</dbReference>
<sequence>MSRTSMRAQAATRSAALRREDLQREAAVRDLMEISQGHGSSQGIAHGSLPADDSREIADKAITRLRVKSNNKDVGLAHAIDTILTHPVAQGLIIIGFLLSRHPIIPKFHHRSNMITIAVIYEYRLQRAKLKSRPARPGRNGCTYLEKTVPSPARYPALPRTG</sequence>
<proteinExistence type="predicted"/>
<keyword evidence="4" id="KW-1185">Reference proteome</keyword>
<organism evidence="2 4">
    <name type="scientific">Puccinia coronata f. sp. avenae</name>
    <dbReference type="NCBI Taxonomy" id="200324"/>
    <lineage>
        <taxon>Eukaryota</taxon>
        <taxon>Fungi</taxon>
        <taxon>Dikarya</taxon>
        <taxon>Basidiomycota</taxon>
        <taxon>Pucciniomycotina</taxon>
        <taxon>Pucciniomycetes</taxon>
        <taxon>Pucciniales</taxon>
        <taxon>Pucciniaceae</taxon>
        <taxon>Puccinia</taxon>
    </lineage>
</organism>
<name>A0A2N5U8U7_9BASI</name>
<accession>A0A2N5U8U7</accession>
<dbReference type="Proteomes" id="UP000235392">
    <property type="component" value="Unassembled WGS sequence"/>
</dbReference>
<evidence type="ECO:0000313" key="1">
    <source>
        <dbReference type="EMBL" id="PLW26938.1"/>
    </source>
</evidence>
<evidence type="ECO:0000313" key="3">
    <source>
        <dbReference type="EMBL" id="PLW40053.1"/>
    </source>
</evidence>
<dbReference type="EMBL" id="PGCJ01000283">
    <property type="protein sequence ID" value="PLW34154.1"/>
    <property type="molecule type" value="Genomic_DNA"/>
</dbReference>
<evidence type="ECO:0000313" key="4">
    <source>
        <dbReference type="Proteomes" id="UP000235388"/>
    </source>
</evidence>
<evidence type="ECO:0000313" key="5">
    <source>
        <dbReference type="Proteomes" id="UP000235392"/>
    </source>
</evidence>